<dbReference type="AlphaFoldDB" id="A0A8J3SXI6"/>
<accession>A0A8J3SXI6</accession>
<name>A0A8J3SXI6_9ACTN</name>
<evidence type="ECO:0000313" key="1">
    <source>
        <dbReference type="EMBL" id="GII00573.1"/>
    </source>
</evidence>
<reference evidence="1" key="1">
    <citation type="submission" date="2021-01" db="EMBL/GenBank/DDBJ databases">
        <title>Whole genome shotgun sequence of Planobispora takensis NBRC 109077.</title>
        <authorList>
            <person name="Komaki H."/>
            <person name="Tamura T."/>
        </authorList>
    </citation>
    <scope>NUCLEOTIDE SEQUENCE</scope>
    <source>
        <strain evidence="1">NBRC 109077</strain>
    </source>
</reference>
<keyword evidence="2" id="KW-1185">Reference proteome</keyword>
<comment type="caution">
    <text evidence="1">The sequence shown here is derived from an EMBL/GenBank/DDBJ whole genome shotgun (WGS) entry which is preliminary data.</text>
</comment>
<evidence type="ECO:0000313" key="2">
    <source>
        <dbReference type="Proteomes" id="UP000634476"/>
    </source>
</evidence>
<dbReference type="Proteomes" id="UP000634476">
    <property type="component" value="Unassembled WGS sequence"/>
</dbReference>
<proteinExistence type="predicted"/>
<dbReference type="EMBL" id="BOOK01000016">
    <property type="protein sequence ID" value="GII00573.1"/>
    <property type="molecule type" value="Genomic_DNA"/>
</dbReference>
<organism evidence="1 2">
    <name type="scientific">Planobispora takensis</name>
    <dbReference type="NCBI Taxonomy" id="1367882"/>
    <lineage>
        <taxon>Bacteria</taxon>
        <taxon>Bacillati</taxon>
        <taxon>Actinomycetota</taxon>
        <taxon>Actinomycetes</taxon>
        <taxon>Streptosporangiales</taxon>
        <taxon>Streptosporangiaceae</taxon>
        <taxon>Planobispora</taxon>
    </lineage>
</organism>
<protein>
    <submittedName>
        <fullName evidence="1">Uncharacterized protein</fullName>
    </submittedName>
</protein>
<gene>
    <name evidence="1" type="ORF">Pta02_25810</name>
</gene>
<sequence>MNPVACLPWFARHGVLKAVLMAFAVLVATAGPAAMIVHDVTADATPGQCLPPRWPSWITR</sequence>